<dbReference type="AlphaFoldDB" id="A0AAD3TGV1"/>
<evidence type="ECO:0000256" key="4">
    <source>
        <dbReference type="ARBA" id="ARBA00022525"/>
    </source>
</evidence>
<dbReference type="Proteomes" id="UP001279734">
    <property type="component" value="Unassembled WGS sequence"/>
</dbReference>
<sequence length="151" mass="18372">MGNATLYGFLLVVTVVLCLKTQPTWARSHPLDFWNLKIRDSFRETARIQCRPAENDLGVHYLRLGHWYSFSFRQHLWEKTLSWCRFHDSKRIMAFDVFFADYDYKSYEKCHEHLDYDIREDGFNNRCGRCWPIHLDLACNWFKRHTWTKTL</sequence>
<evidence type="ECO:0000256" key="5">
    <source>
        <dbReference type="ARBA" id="ARBA00022729"/>
    </source>
</evidence>
<dbReference type="GO" id="GO:0060320">
    <property type="term" value="P:rejection of self pollen"/>
    <property type="evidence" value="ECO:0007669"/>
    <property type="project" value="UniProtKB-KW"/>
</dbReference>
<feature type="chain" id="PRO_5043803725" description="S-protein homolog" evidence="6">
    <location>
        <begin position="27"/>
        <end position="151"/>
    </location>
</feature>
<comment type="similarity">
    <text evidence="2">Belongs to the plant self-incompatibility (S1) protein family.</text>
</comment>
<comment type="subcellular location">
    <subcellularLocation>
        <location evidence="1">Secreted</location>
    </subcellularLocation>
</comment>
<organism evidence="7 8">
    <name type="scientific">Nepenthes gracilis</name>
    <name type="common">Slender pitcher plant</name>
    <dbReference type="NCBI Taxonomy" id="150966"/>
    <lineage>
        <taxon>Eukaryota</taxon>
        <taxon>Viridiplantae</taxon>
        <taxon>Streptophyta</taxon>
        <taxon>Embryophyta</taxon>
        <taxon>Tracheophyta</taxon>
        <taxon>Spermatophyta</taxon>
        <taxon>Magnoliopsida</taxon>
        <taxon>eudicotyledons</taxon>
        <taxon>Gunneridae</taxon>
        <taxon>Pentapetalae</taxon>
        <taxon>Caryophyllales</taxon>
        <taxon>Nepenthaceae</taxon>
        <taxon>Nepenthes</taxon>
    </lineage>
</organism>
<reference evidence="7" key="1">
    <citation type="submission" date="2023-05" db="EMBL/GenBank/DDBJ databases">
        <title>Nepenthes gracilis genome sequencing.</title>
        <authorList>
            <person name="Fukushima K."/>
        </authorList>
    </citation>
    <scope>NUCLEOTIDE SEQUENCE</scope>
    <source>
        <strain evidence="7">SING2019-196</strain>
    </source>
</reference>
<feature type="signal peptide" evidence="6">
    <location>
        <begin position="1"/>
        <end position="26"/>
    </location>
</feature>
<evidence type="ECO:0000313" key="8">
    <source>
        <dbReference type="Proteomes" id="UP001279734"/>
    </source>
</evidence>
<keyword evidence="8" id="KW-1185">Reference proteome</keyword>
<dbReference type="InterPro" id="IPR010264">
    <property type="entry name" value="Self-incomp_S1"/>
</dbReference>
<evidence type="ECO:0000256" key="6">
    <source>
        <dbReference type="SAM" id="SignalP"/>
    </source>
</evidence>
<dbReference type="EMBL" id="BSYO01000036">
    <property type="protein sequence ID" value="GMH29320.1"/>
    <property type="molecule type" value="Genomic_DNA"/>
</dbReference>
<accession>A0AAD3TGV1</accession>
<protein>
    <recommendedName>
        <fullName evidence="9">S-protein homolog</fullName>
    </recommendedName>
</protein>
<dbReference type="GO" id="GO:0005576">
    <property type="term" value="C:extracellular region"/>
    <property type="evidence" value="ECO:0007669"/>
    <property type="project" value="UniProtKB-SubCell"/>
</dbReference>
<dbReference type="Pfam" id="PF05938">
    <property type="entry name" value="Self-incomp_S1"/>
    <property type="match status" value="1"/>
</dbReference>
<evidence type="ECO:0000256" key="1">
    <source>
        <dbReference type="ARBA" id="ARBA00004613"/>
    </source>
</evidence>
<name>A0AAD3TGV1_NEPGR</name>
<gene>
    <name evidence="7" type="ORF">Nepgr_031163</name>
</gene>
<keyword evidence="4" id="KW-0964">Secreted</keyword>
<evidence type="ECO:0000256" key="3">
    <source>
        <dbReference type="ARBA" id="ARBA00022471"/>
    </source>
</evidence>
<proteinExistence type="inferred from homology"/>
<evidence type="ECO:0000313" key="7">
    <source>
        <dbReference type="EMBL" id="GMH29320.1"/>
    </source>
</evidence>
<comment type="caution">
    <text evidence="7">The sequence shown here is derived from an EMBL/GenBank/DDBJ whole genome shotgun (WGS) entry which is preliminary data.</text>
</comment>
<evidence type="ECO:0008006" key="9">
    <source>
        <dbReference type="Google" id="ProtNLM"/>
    </source>
</evidence>
<evidence type="ECO:0000256" key="2">
    <source>
        <dbReference type="ARBA" id="ARBA00005581"/>
    </source>
</evidence>
<keyword evidence="3" id="KW-0713">Self-incompatibility</keyword>
<keyword evidence="5 6" id="KW-0732">Signal</keyword>